<reference evidence="2 3" key="1">
    <citation type="submission" date="2018-12" db="EMBL/GenBank/DDBJ databases">
        <authorList>
            <consortium name="Pathogen Informatics"/>
        </authorList>
    </citation>
    <scope>NUCLEOTIDE SEQUENCE [LARGE SCALE GENOMIC DNA]</scope>
    <source>
        <strain evidence="2 3">NCTC13071</strain>
    </source>
</reference>
<evidence type="ECO:0000313" key="3">
    <source>
        <dbReference type="Proteomes" id="UP000274578"/>
    </source>
</evidence>
<proteinExistence type="predicted"/>
<dbReference type="KEGG" id="poc:NCTC13071_02563"/>
<keyword evidence="1" id="KW-0812">Transmembrane</keyword>
<protein>
    <submittedName>
        <fullName evidence="2">Uncharacterized protein</fullName>
    </submittedName>
</protein>
<evidence type="ECO:0000256" key="1">
    <source>
        <dbReference type="SAM" id="Phobius"/>
    </source>
</evidence>
<dbReference type="RefSeq" id="WP_004373710.1">
    <property type="nucleotide sequence ID" value="NZ_CAJPPY010000015.1"/>
</dbReference>
<accession>A0A448L9A3</accession>
<dbReference type="AlphaFoldDB" id="A0A448L9A3"/>
<dbReference type="Proteomes" id="UP000274578">
    <property type="component" value="Chromosome 1"/>
</dbReference>
<dbReference type="EMBL" id="LR134384">
    <property type="protein sequence ID" value="VEH16526.1"/>
    <property type="molecule type" value="Genomic_DNA"/>
</dbReference>
<keyword evidence="1" id="KW-1133">Transmembrane helix</keyword>
<evidence type="ECO:0000313" key="2">
    <source>
        <dbReference type="EMBL" id="VEH16526.1"/>
    </source>
</evidence>
<sequence length="119" mass="14066">MDYYLVFLVSIVILLFAFIVTILVWRIVYLMKTWKDEFHTEPGFLCPHTFFGHPPIPIGDIVEIKYTSSIRSWNSYIFFIKMANGGKTTFTISHNFSSQRDRLERELRVQGYDGPIEYM</sequence>
<name>A0A448L9A3_9BACT</name>
<feature type="transmembrane region" description="Helical" evidence="1">
    <location>
        <begin position="6"/>
        <end position="28"/>
    </location>
</feature>
<organism evidence="2 3">
    <name type="scientific">Segatella oris</name>
    <dbReference type="NCBI Taxonomy" id="28135"/>
    <lineage>
        <taxon>Bacteria</taxon>
        <taxon>Pseudomonadati</taxon>
        <taxon>Bacteroidota</taxon>
        <taxon>Bacteroidia</taxon>
        <taxon>Bacteroidales</taxon>
        <taxon>Prevotellaceae</taxon>
        <taxon>Segatella</taxon>
    </lineage>
</organism>
<gene>
    <name evidence="2" type="ORF">NCTC13071_02563</name>
</gene>
<keyword evidence="1" id="KW-0472">Membrane</keyword>